<dbReference type="SUPFAM" id="SSF51905">
    <property type="entry name" value="FAD/NAD(P)-binding domain"/>
    <property type="match status" value="2"/>
</dbReference>
<dbReference type="InterPro" id="IPR036188">
    <property type="entry name" value="FAD/NAD-bd_sf"/>
</dbReference>
<dbReference type="PANTHER" id="PTHR40254">
    <property type="entry name" value="BLR0577 PROTEIN"/>
    <property type="match status" value="1"/>
</dbReference>
<dbReference type="Pfam" id="PF01966">
    <property type="entry name" value="HD"/>
    <property type="match status" value="1"/>
</dbReference>
<dbReference type="Proteomes" id="UP000677228">
    <property type="component" value="Unassembled WGS sequence"/>
</dbReference>
<organism evidence="3 6">
    <name type="scientific">Didymodactylos carnosus</name>
    <dbReference type="NCBI Taxonomy" id="1234261"/>
    <lineage>
        <taxon>Eukaryota</taxon>
        <taxon>Metazoa</taxon>
        <taxon>Spiralia</taxon>
        <taxon>Gnathifera</taxon>
        <taxon>Rotifera</taxon>
        <taxon>Eurotatoria</taxon>
        <taxon>Bdelloidea</taxon>
        <taxon>Philodinida</taxon>
        <taxon>Philodinidae</taxon>
        <taxon>Didymodactylos</taxon>
    </lineage>
</organism>
<dbReference type="PANTHER" id="PTHR40254:SF1">
    <property type="entry name" value="BLR0577 PROTEIN"/>
    <property type="match status" value="1"/>
</dbReference>
<evidence type="ECO:0000313" key="5">
    <source>
        <dbReference type="EMBL" id="CAF4124143.1"/>
    </source>
</evidence>
<dbReference type="SUPFAM" id="SSF109604">
    <property type="entry name" value="HD-domain/PDEase-like"/>
    <property type="match status" value="1"/>
</dbReference>
<evidence type="ECO:0000313" key="4">
    <source>
        <dbReference type="EMBL" id="CAF3964649.1"/>
    </source>
</evidence>
<dbReference type="OrthoDB" id="448305at2759"/>
<name>A0A815E179_9BILA</name>
<dbReference type="Proteomes" id="UP000681722">
    <property type="component" value="Unassembled WGS sequence"/>
</dbReference>
<dbReference type="Pfam" id="PF13454">
    <property type="entry name" value="NAD_binding_9"/>
    <property type="match status" value="1"/>
</dbReference>
<comment type="caution">
    <text evidence="3">The sequence shown here is derived from an EMBL/GenBank/DDBJ whole genome shotgun (WGS) entry which is preliminary data.</text>
</comment>
<evidence type="ECO:0000313" key="6">
    <source>
        <dbReference type="Proteomes" id="UP000663829"/>
    </source>
</evidence>
<dbReference type="CDD" id="cd00077">
    <property type="entry name" value="HDc"/>
    <property type="match status" value="1"/>
</dbReference>
<dbReference type="EMBL" id="CAJNOK010012045">
    <property type="protein sequence ID" value="CAF1154563.1"/>
    <property type="molecule type" value="Genomic_DNA"/>
</dbReference>
<feature type="non-terminal residue" evidence="3">
    <location>
        <position position="1539"/>
    </location>
</feature>
<dbReference type="EMBL" id="CAJOBC010037291">
    <property type="protein sequence ID" value="CAF4124143.1"/>
    <property type="molecule type" value="Genomic_DNA"/>
</dbReference>
<dbReference type="SMART" id="SM00471">
    <property type="entry name" value="HDc"/>
    <property type="match status" value="1"/>
</dbReference>
<dbReference type="InterPro" id="IPR006674">
    <property type="entry name" value="HD_domain"/>
</dbReference>
<feature type="domain" description="HD/PDEase" evidence="1">
    <location>
        <begin position="74"/>
        <end position="239"/>
    </location>
</feature>
<reference evidence="3" key="1">
    <citation type="submission" date="2021-02" db="EMBL/GenBank/DDBJ databases">
        <authorList>
            <person name="Nowell W R."/>
        </authorList>
    </citation>
    <scope>NUCLEOTIDE SEQUENCE</scope>
</reference>
<evidence type="ECO:0000313" key="2">
    <source>
        <dbReference type="EMBL" id="CAF1154563.1"/>
    </source>
</evidence>
<dbReference type="InterPro" id="IPR052189">
    <property type="entry name" value="L-asp_N-monooxygenase_NS-form"/>
</dbReference>
<dbReference type="InterPro" id="IPR038732">
    <property type="entry name" value="HpyO/CreE_NAD-binding"/>
</dbReference>
<dbReference type="InterPro" id="IPR003607">
    <property type="entry name" value="HD/PDEase_dom"/>
</dbReference>
<protein>
    <recommendedName>
        <fullName evidence="1">HD/PDEase domain-containing protein</fullName>
    </recommendedName>
</protein>
<dbReference type="Proteomes" id="UP000663829">
    <property type="component" value="Unassembled WGS sequence"/>
</dbReference>
<accession>A0A815E179</accession>
<gene>
    <name evidence="3" type="ORF">GPM918_LOCUS28505</name>
    <name evidence="2" type="ORF">OVA965_LOCUS21778</name>
    <name evidence="5" type="ORF">SRO942_LOCUS29010</name>
    <name evidence="4" type="ORF">TMI583_LOCUS22489</name>
</gene>
<evidence type="ECO:0000259" key="1">
    <source>
        <dbReference type="SMART" id="SM00471"/>
    </source>
</evidence>
<dbReference type="Proteomes" id="UP000682733">
    <property type="component" value="Unassembled WGS sequence"/>
</dbReference>
<keyword evidence="6" id="KW-1185">Reference proteome</keyword>
<proteinExistence type="predicted"/>
<dbReference type="Gene3D" id="1.10.3210.10">
    <property type="entry name" value="Hypothetical protein af1432"/>
    <property type="match status" value="1"/>
</dbReference>
<dbReference type="EMBL" id="CAJOBA010032792">
    <property type="protein sequence ID" value="CAF3964649.1"/>
    <property type="molecule type" value="Genomic_DNA"/>
</dbReference>
<evidence type="ECO:0000313" key="3">
    <source>
        <dbReference type="EMBL" id="CAF1300743.1"/>
    </source>
</evidence>
<sequence>MSDHNLGPITSFHMGQRFDFNNRSDLYQAESVLLEGARNVAARFEGDRNYILNSRAWTRLKGIYQFAINYSDSRLTNRETHSIIVKDTAEEIARKLGLGRESQLLAGNIALAHDIGHPPFAHWGEVAIKKALEPHGLNWNHDTTSLRILTDWAEDGKEGRNLSPTLIEGIAKRFWRYKQSQPRSFYNHEMVEIPDGVKAIDKAHDGVMKFDGFNHIEGQIAAQSDRLAFNVTDLEDGLRIGRFHPQMIKNNFPFAWDILDETVDELIAKYMVTVPHNGNVKLLKFSIYKDNDLMGLIYQRFAASFREALMQDLLGNTIANLQKAIDSELIHNAEDVRNLDSIVVEFSPTLNEQFKKFALFCRENIFTVTAPFEHMVSAMINDHQRGKVQLPRIWQKEFNQAETTGRKVEVIAKFLTCEITDCDVINHVLKYSPQVYHDHFPPYESIRDTNITCDTASKRINELVRKSSTKDIGIPIIFADDLDFSNDKSIPVISVARKFILSVPELGETVQITKSGKYKSGEEFHQGDPVKCGDDIISGTGIAFYNNVDDQWVAAISGLGGDERSVIILNEVSQEQAEKLQVKLDGYSDPEKITMPQLKEILAYAESMGLSNRYPSNVAFINKMMENVQDYENKDGYIYGWKQRKGIQICRAIYIEGAGELRQPFGESEKFYDGALIVKHTTGSIHVVANEVGFRTYYHMDNTLIVKEDVPLQKPCRREKYQTAHEIKSGIDSTNIVIIGAGVSAIMSATYLTHEFLNTTPLGHTLEISIIDSINNPGGSTYNRGAPAQVTMANPIGILGIESPTACIEHISKDPEKWKSIFRDVTYVKGKGFDPKASVPHIQFGEYIRDHLELTIKLLESKEAPVKIQLIHDRVIKTTEDETTSKSVITLGSGKTISANAVIYALGNANPKPLTDKYGNELSGKNGYYNLDDHAFTLQNVNETNFTVIVGTGNGACFSSLWAVNNGYSGKFLLISKDGKVPQVANESRPYTRTMCTAEEIVEEMRRTANITADYLMELFRKEMIVAHRTGFEWRDVVDSMFSDTNTLWRAMIKDEQQSFIRKYGTLWCYARYRIPNEQWEHINKLRREGRLEISGGLEYIENATDTGFNLTIRNQDGTIRTVHTKKIVNNTGPSRCWEQMPVCAKELIVTGLARMHHGGGLDVDDNFRLINAKGKPSSRHYALGPIVAGAHYESITIPAIRSNAEIMSKSLIRDHVIAKSNGLHFSGYDHRPYDYSTMSPNMLSDIFKKTRFAQSLTTIYPRHYTTEEKAKFYTIEFAEKALASGEISAPPGKTVLWSGGYIPLHPLGYGLGRIIAERWLVEKNAKVESKGESNYTRSELYHTVAMTDAGLPVLNPMWDDLSVPYSVKKEVTPTYILGFAACASGQISLNVDDTDMDSFFREEELRIVMENPNITSVRVIRVNRETDMLEETLYMDRHEWYNAQKDQWVDSIVTRYQLARTSWEKSDYNCLLYERMSKSLIEELCDSYKNMTSGNELIEGFHKAIGTEYENLGQGQDKVLEKVRLEKFAPLVKANFEL</sequence>
<dbReference type="EMBL" id="CAJNOQ010012468">
    <property type="protein sequence ID" value="CAF1300743.1"/>
    <property type="molecule type" value="Genomic_DNA"/>
</dbReference>